<accession>A0ABV7EQK4</accession>
<feature type="compositionally biased region" description="Basic and acidic residues" evidence="1">
    <location>
        <begin position="34"/>
        <end position="46"/>
    </location>
</feature>
<evidence type="ECO:0000313" key="3">
    <source>
        <dbReference type="EMBL" id="MFC3105008.1"/>
    </source>
</evidence>
<evidence type="ECO:0000313" key="4">
    <source>
        <dbReference type="Proteomes" id="UP001595462"/>
    </source>
</evidence>
<evidence type="ECO:0000256" key="1">
    <source>
        <dbReference type="SAM" id="MobiDB-lite"/>
    </source>
</evidence>
<evidence type="ECO:0000259" key="2">
    <source>
        <dbReference type="Pfam" id="PF13333"/>
    </source>
</evidence>
<dbReference type="RefSeq" id="WP_380690566.1">
    <property type="nucleotide sequence ID" value="NZ_JBHRSS010000006.1"/>
</dbReference>
<feature type="domain" description="Integrase catalytic" evidence="2">
    <location>
        <begin position="2"/>
        <end position="34"/>
    </location>
</feature>
<organism evidence="3 4">
    <name type="scientific">Salinisphaera aquimarina</name>
    <dbReference type="NCBI Taxonomy" id="2094031"/>
    <lineage>
        <taxon>Bacteria</taxon>
        <taxon>Pseudomonadati</taxon>
        <taxon>Pseudomonadota</taxon>
        <taxon>Gammaproteobacteria</taxon>
        <taxon>Salinisphaerales</taxon>
        <taxon>Salinisphaeraceae</taxon>
        <taxon>Salinisphaera</taxon>
    </lineage>
</organism>
<feature type="region of interest" description="Disordered" evidence="1">
    <location>
        <begin position="34"/>
        <end position="53"/>
    </location>
</feature>
<proteinExistence type="predicted"/>
<sequence length="53" mass="6541">MLKRERVHRHRYQTVAQARTHVFDYIERFSNRRVDRRIEAEDRNHQEPVPSGP</sequence>
<name>A0ABV7EQK4_9GAMM</name>
<keyword evidence="4" id="KW-1185">Reference proteome</keyword>
<comment type="caution">
    <text evidence="3">The sequence shown here is derived from an EMBL/GenBank/DDBJ whole genome shotgun (WGS) entry which is preliminary data.</text>
</comment>
<gene>
    <name evidence="3" type="ORF">ACFOSU_14090</name>
</gene>
<dbReference type="EMBL" id="JBHRSS010000006">
    <property type="protein sequence ID" value="MFC3105008.1"/>
    <property type="molecule type" value="Genomic_DNA"/>
</dbReference>
<dbReference type="Pfam" id="PF13333">
    <property type="entry name" value="rve_2"/>
    <property type="match status" value="1"/>
</dbReference>
<dbReference type="InterPro" id="IPR001584">
    <property type="entry name" value="Integrase_cat-core"/>
</dbReference>
<dbReference type="Proteomes" id="UP001595462">
    <property type="component" value="Unassembled WGS sequence"/>
</dbReference>
<protein>
    <submittedName>
        <fullName evidence="3">IS3 family transposase</fullName>
    </submittedName>
</protein>
<reference evidence="4" key="1">
    <citation type="journal article" date="2019" name="Int. J. Syst. Evol. Microbiol.">
        <title>The Global Catalogue of Microorganisms (GCM) 10K type strain sequencing project: providing services to taxonomists for standard genome sequencing and annotation.</title>
        <authorList>
            <consortium name="The Broad Institute Genomics Platform"/>
            <consortium name="The Broad Institute Genome Sequencing Center for Infectious Disease"/>
            <person name="Wu L."/>
            <person name="Ma J."/>
        </authorList>
    </citation>
    <scope>NUCLEOTIDE SEQUENCE [LARGE SCALE GENOMIC DNA]</scope>
    <source>
        <strain evidence="4">KCTC 52640</strain>
    </source>
</reference>